<dbReference type="EMBL" id="JAPHNI010000282">
    <property type="protein sequence ID" value="KAJ8112998.1"/>
    <property type="molecule type" value="Genomic_DNA"/>
</dbReference>
<proteinExistence type="predicted"/>
<reference evidence="1" key="1">
    <citation type="submission" date="2022-11" db="EMBL/GenBank/DDBJ databases">
        <title>Genome Sequence of Boeremia exigua.</title>
        <authorList>
            <person name="Buettner E."/>
        </authorList>
    </citation>
    <scope>NUCLEOTIDE SEQUENCE</scope>
    <source>
        <strain evidence="1">CU02</strain>
    </source>
</reference>
<name>A0ACC2ICQ9_9PLEO</name>
<dbReference type="Proteomes" id="UP001153331">
    <property type="component" value="Unassembled WGS sequence"/>
</dbReference>
<sequence length="1309" mass="143798">MSGEDDDLKLQRASSALLSDLEKLLPRLARGRQQGSSSVRHYVREVDMYRACALIEPFQEDPQLLDTHLKNLLPPLVAAYLDSLHSTTRESPRKGCVPLSHAICYIINLFTKVRGEKVIQGFLNNEPRYLDPILREFEVGRNFQKAENETLPQSIVPWTERYVLLLWLSHLLLAPFPLASMSTLQSSEETSAALGIELPAEVPGITLRVLNICFQCLHSASKERTAAAKLLVTLCVRPDMQALGILHILVRWSLSFFSNATEDTSDIHRCIGVLSFMSGLVASATNDEIGPFLGQTSQVCQKILGQENLRFLKSSAVARKLVVKTMRNIVLHCLKVDSSPIGLDPTTVLEEVVEALLEGVGDGDTPVRYASSKALSIITLKLDAEMAEEVIDAVLESLNESVYWQGSQRNLSGVNPLRWHGLTLTLSHLLYRQAIPMHQLPAVLNALLLSLGFEQRSPTGGSIGTNVRDAACFGIWALSRRYSTSDLLTMRTSSIRASEHRSDMSVPQTLAIELVVVACLDPAGNIRRGSSAALQELIGRHPNTIHEGIPLVQAVDFHAVGLRQRAMCDVTVKAGHLHPFYWQALFESSLSWRGTGSLDSDSRLFAAKSIGLLSANQQPNTVRQMTDQICGQLKTLRPREVEERQGLVAALAALVEVPNHAEYSTQGLNRPTGFIHLWHLFENQLKLEDKAFTSPAMRPEYTASSYCNFIASLARATGTLQGADWASEVPVAELTRIVNLCLTRHEETVLSAIANVAGQILTVLETVTAGLAESLITEWLGKLENEASYSGLRCSGHAIAIGSAYGVSTSASDNATTQLQQRILRTITFRCTPAVAIEARTVALKALNTLLGTCKELTNDERSPRATDVKERIASALHVALNDYTVTERGDVGSLVRLEALNAVRTAGEASLFHDQATESDCQIYADVLRLSLEKLDKVRARAAAIIAEGSVARRSELAAVSIENVSSHEYFTEALKTMQSTKSSVIKEAICQGIVSSAGMASESVVQNCRAAILDFTTSLPLMYTPDAAHFTLVDFATCLLDLLKKELENDRVLLPVLEGWAYLFDMQIAHRLISTSFNFRTLLSYVQKAHFKSTHVQKLHLALDVYRGLGTVPAARADTMVKLTSMLMHPFPKIRITAAETLWVLTQEDRLRLQDWSLPAKSLKPAVDDIKQSSQQVFPTTTPQSIRPATITTLPFSTSIVNMTAGSPDPGDDVQARPEQTLETILKAMERVPDDVPLSRETRLAEIGFVKEDFANFTTYCKNAFNVEPHFDSGTQESLARDGTVKDLEDRVLSAVKNSKVGSVGDK</sequence>
<accession>A0ACC2ICQ9</accession>
<gene>
    <name evidence="1" type="ORF">OPT61_g4769</name>
</gene>
<protein>
    <submittedName>
        <fullName evidence="1">Uncharacterized protein</fullName>
    </submittedName>
</protein>
<evidence type="ECO:0000313" key="2">
    <source>
        <dbReference type="Proteomes" id="UP001153331"/>
    </source>
</evidence>
<evidence type="ECO:0000313" key="1">
    <source>
        <dbReference type="EMBL" id="KAJ8112998.1"/>
    </source>
</evidence>
<organism evidence="1 2">
    <name type="scientific">Boeremia exigua</name>
    <dbReference type="NCBI Taxonomy" id="749465"/>
    <lineage>
        <taxon>Eukaryota</taxon>
        <taxon>Fungi</taxon>
        <taxon>Dikarya</taxon>
        <taxon>Ascomycota</taxon>
        <taxon>Pezizomycotina</taxon>
        <taxon>Dothideomycetes</taxon>
        <taxon>Pleosporomycetidae</taxon>
        <taxon>Pleosporales</taxon>
        <taxon>Pleosporineae</taxon>
        <taxon>Didymellaceae</taxon>
        <taxon>Boeremia</taxon>
    </lineage>
</organism>
<comment type="caution">
    <text evidence="1">The sequence shown here is derived from an EMBL/GenBank/DDBJ whole genome shotgun (WGS) entry which is preliminary data.</text>
</comment>
<keyword evidence="2" id="KW-1185">Reference proteome</keyword>